<feature type="region of interest" description="Disordered" evidence="10">
    <location>
        <begin position="50"/>
        <end position="211"/>
    </location>
</feature>
<dbReference type="EMBL" id="VIIS01001432">
    <property type="protein sequence ID" value="KAF0298452.1"/>
    <property type="molecule type" value="Genomic_DNA"/>
</dbReference>
<accession>A0A6A4W623</accession>
<dbReference type="PANTHER" id="PTHR48092">
    <property type="entry name" value="KNIRPS-RELATED PROTEIN-RELATED"/>
    <property type="match status" value="1"/>
</dbReference>
<evidence type="ECO:0000256" key="5">
    <source>
        <dbReference type="ARBA" id="ARBA00023015"/>
    </source>
</evidence>
<dbReference type="GO" id="GO:0043565">
    <property type="term" value="F:sequence-specific DNA binding"/>
    <property type="evidence" value="ECO:0007669"/>
    <property type="project" value="InterPro"/>
</dbReference>
<dbReference type="Gene3D" id="3.30.50.10">
    <property type="entry name" value="Erythroid Transcription Factor GATA-1, subunit A"/>
    <property type="match status" value="1"/>
</dbReference>
<dbReference type="AlphaFoldDB" id="A0A6A4W623"/>
<reference evidence="13 14" key="1">
    <citation type="submission" date="2019-07" db="EMBL/GenBank/DDBJ databases">
        <title>Draft genome assembly of a fouling barnacle, Amphibalanus amphitrite (Darwin, 1854): The first reference genome for Thecostraca.</title>
        <authorList>
            <person name="Kim W."/>
        </authorList>
    </citation>
    <scope>NUCLEOTIDE SEQUENCE [LARGE SCALE GENOMIC DNA]</scope>
    <source>
        <strain evidence="13">SNU_AA5</strain>
        <tissue evidence="13">Soma without cirri and trophi</tissue>
    </source>
</reference>
<dbReference type="SMART" id="SM00399">
    <property type="entry name" value="ZnF_C4"/>
    <property type="match status" value="1"/>
</dbReference>
<keyword evidence="7" id="KW-0804">Transcription</keyword>
<gene>
    <name evidence="13" type="primary">Hr4</name>
    <name evidence="13" type="ORF">FJT64_004175</name>
</gene>
<dbReference type="GO" id="GO:0006357">
    <property type="term" value="P:regulation of transcription by RNA polymerase II"/>
    <property type="evidence" value="ECO:0007669"/>
    <property type="project" value="UniProtKB-ARBA"/>
</dbReference>
<feature type="domain" description="NR LBD" evidence="12">
    <location>
        <begin position="586"/>
        <end position="828"/>
    </location>
</feature>
<evidence type="ECO:0000313" key="14">
    <source>
        <dbReference type="Proteomes" id="UP000440578"/>
    </source>
</evidence>
<dbReference type="PROSITE" id="PS51843">
    <property type="entry name" value="NR_LBD"/>
    <property type="match status" value="1"/>
</dbReference>
<dbReference type="PROSITE" id="PS51030">
    <property type="entry name" value="NUCLEAR_REC_DBD_2"/>
    <property type="match status" value="1"/>
</dbReference>
<keyword evidence="6" id="KW-0238">DNA-binding</keyword>
<sequence>MEGYIKVQRPGELHSDETLARYVPGMMTVPVLPYDASRMSLFQDLKLKRRKVDSRCSSDGESLADTSTSSPDSGHSAGGGASSPHLHSDAPVSPAKDRETPEPAAVSRSSPVSCLAPAPSDQTELPEPGMTARPDQHRTKPTNGAGRPASRGPAGADERPASRGFVTGSPSSHQLSPRPQPAAASPRIHPAAHARFPAEPLRPASSPSPAETPVSAAYWSHMAATAYRLNGMRPSNGAPPLPLPPPPAPVASEQPRLRTPQVIMGEHGGVRTMVWTCPEPSTPPAPAPSVPLSYSEEQMVRLSVDSLLSLGQERRLSSASSAHTPPHLSPTSSVTMSPSPRSPYHPSVITPTPPAPAPTVSAAHELSPSAAPSRSQPTSEALDMSKFWGQTQALNLTTSWAQRSAPEPSTSMQHYDDNDEHPMICMICDDKATGLHYGIITCEGCKGFFKRTVQNKRVYTCVADGNCEITKAQRNRCQFCRFQKCLKMGMVLAAVREDRMPGGRNSGAVYNLYKVKYKKHKKKQLNGTMKTDCKPKALEMQTSVPPGLFAAGNILKTALTNPTEVDHLRHRMESAVSSSRSLPYEATASLVRTLIDCDNFEDIATVKNLNEIFDNKSDISQKLCHIGDSIVYKLVQWTKQLPFYSEIPVQVHTQLLTSKWHELLVLTTCSYQAIRGLRPALTITSDHTQTEFQQEVATSLSTLQTCLSNMMNEAISMEQLRREVGVMIEKITLVTVMLRSLGITMQEYVCLKVIALLNDSSSLYANSERIEERYRNCLRSYVMHEFPEQPTRFQQLLARLPEIREAAALLLESKMFYVPFLLNSTIQR</sequence>
<keyword evidence="9" id="KW-0539">Nucleus</keyword>
<dbReference type="PRINTS" id="PR00047">
    <property type="entry name" value="STROIDFINGER"/>
</dbReference>
<evidence type="ECO:0000256" key="9">
    <source>
        <dbReference type="ARBA" id="ARBA00023242"/>
    </source>
</evidence>
<dbReference type="SUPFAM" id="SSF48508">
    <property type="entry name" value="Nuclear receptor ligand-binding domain"/>
    <property type="match status" value="1"/>
</dbReference>
<evidence type="ECO:0000256" key="8">
    <source>
        <dbReference type="ARBA" id="ARBA00023170"/>
    </source>
</evidence>
<dbReference type="InterPro" id="IPR035500">
    <property type="entry name" value="NHR-like_dom_sf"/>
</dbReference>
<dbReference type="Pfam" id="PF00104">
    <property type="entry name" value="Hormone_recep"/>
    <property type="match status" value="1"/>
</dbReference>
<feature type="compositionally biased region" description="Low complexity" evidence="10">
    <location>
        <begin position="144"/>
        <end position="155"/>
    </location>
</feature>
<keyword evidence="14" id="KW-1185">Reference proteome</keyword>
<evidence type="ECO:0000256" key="1">
    <source>
        <dbReference type="ARBA" id="ARBA00004123"/>
    </source>
</evidence>
<keyword evidence="4" id="KW-0862">Zinc</keyword>
<evidence type="ECO:0000259" key="11">
    <source>
        <dbReference type="PROSITE" id="PS51030"/>
    </source>
</evidence>
<comment type="caution">
    <text evidence="13">The sequence shown here is derived from an EMBL/GenBank/DDBJ whole genome shotgun (WGS) entry which is preliminary data.</text>
</comment>
<keyword evidence="8 13" id="KW-0675">Receptor</keyword>
<keyword evidence="5" id="KW-0805">Transcription regulation</keyword>
<dbReference type="InterPro" id="IPR001723">
    <property type="entry name" value="Nuclear_hrmn_rcpt"/>
</dbReference>
<evidence type="ECO:0000256" key="7">
    <source>
        <dbReference type="ARBA" id="ARBA00023163"/>
    </source>
</evidence>
<evidence type="ECO:0000313" key="13">
    <source>
        <dbReference type="EMBL" id="KAF0298452.1"/>
    </source>
</evidence>
<evidence type="ECO:0000256" key="6">
    <source>
        <dbReference type="ARBA" id="ARBA00023125"/>
    </source>
</evidence>
<evidence type="ECO:0000256" key="10">
    <source>
        <dbReference type="SAM" id="MobiDB-lite"/>
    </source>
</evidence>
<keyword evidence="2" id="KW-0479">Metal-binding</keyword>
<evidence type="ECO:0000256" key="3">
    <source>
        <dbReference type="ARBA" id="ARBA00022771"/>
    </source>
</evidence>
<evidence type="ECO:0000256" key="4">
    <source>
        <dbReference type="ARBA" id="ARBA00022833"/>
    </source>
</evidence>
<dbReference type="PROSITE" id="PS00031">
    <property type="entry name" value="NUCLEAR_REC_DBD_1"/>
    <property type="match status" value="1"/>
</dbReference>
<dbReference type="FunFam" id="3.30.50.10:FF:000006">
    <property type="entry name" value="Nuclear receptor subfamily 5 group A member"/>
    <property type="match status" value="1"/>
</dbReference>
<feature type="domain" description="Nuclear receptor" evidence="11">
    <location>
        <begin position="422"/>
        <end position="497"/>
    </location>
</feature>
<protein>
    <submittedName>
        <fullName evidence="13">Hormone receptor 4</fullName>
    </submittedName>
</protein>
<dbReference type="SMART" id="SM00430">
    <property type="entry name" value="HOLI"/>
    <property type="match status" value="1"/>
</dbReference>
<organism evidence="13 14">
    <name type="scientific">Amphibalanus amphitrite</name>
    <name type="common">Striped barnacle</name>
    <name type="synonym">Balanus amphitrite</name>
    <dbReference type="NCBI Taxonomy" id="1232801"/>
    <lineage>
        <taxon>Eukaryota</taxon>
        <taxon>Metazoa</taxon>
        <taxon>Ecdysozoa</taxon>
        <taxon>Arthropoda</taxon>
        <taxon>Crustacea</taxon>
        <taxon>Multicrustacea</taxon>
        <taxon>Cirripedia</taxon>
        <taxon>Thoracica</taxon>
        <taxon>Thoracicalcarea</taxon>
        <taxon>Balanomorpha</taxon>
        <taxon>Balanoidea</taxon>
        <taxon>Balanidae</taxon>
        <taxon>Amphibalaninae</taxon>
        <taxon>Amphibalanus</taxon>
    </lineage>
</organism>
<dbReference type="InterPro" id="IPR000536">
    <property type="entry name" value="Nucl_hrmn_rcpt_lig-bd"/>
</dbReference>
<dbReference type="PRINTS" id="PR00398">
    <property type="entry name" value="STRDHORMONER"/>
</dbReference>
<keyword evidence="3" id="KW-0863">Zinc-finger</keyword>
<dbReference type="Pfam" id="PF00105">
    <property type="entry name" value="zf-C4"/>
    <property type="match status" value="1"/>
</dbReference>
<dbReference type="SUPFAM" id="SSF57716">
    <property type="entry name" value="Glucocorticoid receptor-like (DNA-binding domain)"/>
    <property type="match status" value="1"/>
</dbReference>
<dbReference type="FunFam" id="1.10.565.10:FF:000034">
    <property type="entry name" value="Hormone receptor 4, isoform J"/>
    <property type="match status" value="1"/>
</dbReference>
<dbReference type="InterPro" id="IPR001628">
    <property type="entry name" value="Znf_hrmn_rcpt"/>
</dbReference>
<dbReference type="Proteomes" id="UP000440578">
    <property type="component" value="Unassembled WGS sequence"/>
</dbReference>
<dbReference type="OrthoDB" id="10006908at2759"/>
<dbReference type="InterPro" id="IPR013088">
    <property type="entry name" value="Znf_NHR/GATA"/>
</dbReference>
<feature type="region of interest" description="Disordered" evidence="10">
    <location>
        <begin position="314"/>
        <end position="381"/>
    </location>
</feature>
<feature type="compositionally biased region" description="Polar residues" evidence="10">
    <location>
        <begin position="370"/>
        <end position="379"/>
    </location>
</feature>
<dbReference type="GO" id="GO:0008270">
    <property type="term" value="F:zinc ion binding"/>
    <property type="evidence" value="ECO:0007669"/>
    <property type="project" value="UniProtKB-KW"/>
</dbReference>
<evidence type="ECO:0000259" key="12">
    <source>
        <dbReference type="PROSITE" id="PS51843"/>
    </source>
</evidence>
<dbReference type="CDD" id="cd07168">
    <property type="entry name" value="NR_DBD_DHR4_like"/>
    <property type="match status" value="1"/>
</dbReference>
<proteinExistence type="predicted"/>
<comment type="subcellular location">
    <subcellularLocation>
        <location evidence="1">Nucleus</location>
    </subcellularLocation>
</comment>
<feature type="compositionally biased region" description="Polar residues" evidence="10">
    <location>
        <begin position="59"/>
        <end position="68"/>
    </location>
</feature>
<name>A0A6A4W623_AMPAM</name>
<dbReference type="GO" id="GO:0003700">
    <property type="term" value="F:DNA-binding transcription factor activity"/>
    <property type="evidence" value="ECO:0007669"/>
    <property type="project" value="InterPro"/>
</dbReference>
<feature type="compositionally biased region" description="Low complexity" evidence="10">
    <location>
        <begin position="329"/>
        <end position="339"/>
    </location>
</feature>
<dbReference type="Gene3D" id="1.10.565.10">
    <property type="entry name" value="Retinoid X Receptor"/>
    <property type="match status" value="1"/>
</dbReference>
<dbReference type="GO" id="GO:0005634">
    <property type="term" value="C:nucleus"/>
    <property type="evidence" value="ECO:0007669"/>
    <property type="project" value="UniProtKB-SubCell"/>
</dbReference>
<dbReference type="InterPro" id="IPR050200">
    <property type="entry name" value="Nuclear_hormone_rcpt_NR3"/>
</dbReference>
<evidence type="ECO:0000256" key="2">
    <source>
        <dbReference type="ARBA" id="ARBA00022723"/>
    </source>
</evidence>